<dbReference type="AlphaFoldDB" id="A0A445EBE7"/>
<accession>A0A445EBE7</accession>
<gene>
    <name evidence="1" type="ORF">Ahy_A02g007069</name>
</gene>
<comment type="caution">
    <text evidence="1">The sequence shown here is derived from an EMBL/GenBank/DDBJ whole genome shotgun (WGS) entry which is preliminary data.</text>
</comment>
<evidence type="ECO:0000313" key="1">
    <source>
        <dbReference type="EMBL" id="RYR72854.1"/>
    </source>
</evidence>
<sequence>MIALRISPNDSLFLLCVATGLLNEMHQTRYIYTFNILIDALYKKRTIEAHKMFDMLLERGPKSNAFLINQVNVAAKLFDNMIKAGLTPNT</sequence>
<dbReference type="Proteomes" id="UP000289738">
    <property type="component" value="Chromosome A02"/>
</dbReference>
<keyword evidence="2" id="KW-1185">Reference proteome</keyword>
<dbReference type="Gene3D" id="1.25.40.10">
    <property type="entry name" value="Tetratricopeptide repeat domain"/>
    <property type="match status" value="1"/>
</dbReference>
<name>A0A445EBE7_ARAHY</name>
<organism evidence="1 2">
    <name type="scientific">Arachis hypogaea</name>
    <name type="common">Peanut</name>
    <dbReference type="NCBI Taxonomy" id="3818"/>
    <lineage>
        <taxon>Eukaryota</taxon>
        <taxon>Viridiplantae</taxon>
        <taxon>Streptophyta</taxon>
        <taxon>Embryophyta</taxon>
        <taxon>Tracheophyta</taxon>
        <taxon>Spermatophyta</taxon>
        <taxon>Magnoliopsida</taxon>
        <taxon>eudicotyledons</taxon>
        <taxon>Gunneridae</taxon>
        <taxon>Pentapetalae</taxon>
        <taxon>rosids</taxon>
        <taxon>fabids</taxon>
        <taxon>Fabales</taxon>
        <taxon>Fabaceae</taxon>
        <taxon>Papilionoideae</taxon>
        <taxon>50 kb inversion clade</taxon>
        <taxon>dalbergioids sensu lato</taxon>
        <taxon>Dalbergieae</taxon>
        <taxon>Pterocarpus clade</taxon>
        <taxon>Arachis</taxon>
    </lineage>
</organism>
<protein>
    <recommendedName>
        <fullName evidence="3">Pentatricopeptide repeat-containing protein</fullName>
    </recommendedName>
</protein>
<dbReference type="EMBL" id="SDMP01000002">
    <property type="protein sequence ID" value="RYR72854.1"/>
    <property type="molecule type" value="Genomic_DNA"/>
</dbReference>
<evidence type="ECO:0008006" key="3">
    <source>
        <dbReference type="Google" id="ProtNLM"/>
    </source>
</evidence>
<reference evidence="1 2" key="1">
    <citation type="submission" date="2019-01" db="EMBL/GenBank/DDBJ databases">
        <title>Sequencing of cultivated peanut Arachis hypogaea provides insights into genome evolution and oil improvement.</title>
        <authorList>
            <person name="Chen X."/>
        </authorList>
    </citation>
    <scope>NUCLEOTIDE SEQUENCE [LARGE SCALE GENOMIC DNA]</scope>
    <source>
        <strain evidence="2">cv. Fuhuasheng</strain>
        <tissue evidence="1">Leaves</tissue>
    </source>
</reference>
<evidence type="ECO:0000313" key="2">
    <source>
        <dbReference type="Proteomes" id="UP000289738"/>
    </source>
</evidence>
<dbReference type="InterPro" id="IPR011990">
    <property type="entry name" value="TPR-like_helical_dom_sf"/>
</dbReference>
<proteinExistence type="predicted"/>